<dbReference type="Proteomes" id="UP000325466">
    <property type="component" value="Unassembled WGS sequence"/>
</dbReference>
<organism evidence="2 3">
    <name type="scientific">Rhodococcus aetherivorans</name>
    <dbReference type="NCBI Taxonomy" id="191292"/>
    <lineage>
        <taxon>Bacteria</taxon>
        <taxon>Bacillati</taxon>
        <taxon>Actinomycetota</taxon>
        <taxon>Actinomycetes</taxon>
        <taxon>Mycobacteriales</taxon>
        <taxon>Nocardiaceae</taxon>
        <taxon>Rhodococcus</taxon>
    </lineage>
</organism>
<gene>
    <name evidence="2" type="ORF">RAJCM14343_5303</name>
</gene>
<dbReference type="EMBL" id="BLAH01000166">
    <property type="protein sequence ID" value="GES40025.1"/>
    <property type="molecule type" value="Genomic_DNA"/>
</dbReference>
<feature type="compositionally biased region" description="Basic and acidic residues" evidence="1">
    <location>
        <begin position="91"/>
        <end position="106"/>
    </location>
</feature>
<proteinExistence type="predicted"/>
<protein>
    <submittedName>
        <fullName evidence="2">Uncharacterized protein</fullName>
    </submittedName>
</protein>
<comment type="caution">
    <text evidence="2">The sequence shown here is derived from an EMBL/GenBank/DDBJ whole genome shotgun (WGS) entry which is preliminary data.</text>
</comment>
<feature type="region of interest" description="Disordered" evidence="1">
    <location>
        <begin position="44"/>
        <end position="130"/>
    </location>
</feature>
<evidence type="ECO:0000313" key="2">
    <source>
        <dbReference type="EMBL" id="GES40025.1"/>
    </source>
</evidence>
<evidence type="ECO:0000256" key="1">
    <source>
        <dbReference type="SAM" id="MobiDB-lite"/>
    </source>
</evidence>
<evidence type="ECO:0000313" key="3">
    <source>
        <dbReference type="Proteomes" id="UP000325466"/>
    </source>
</evidence>
<name>A0ABQ0YUE9_9NOCA</name>
<sequence length="244" mass="26752">MVAVDVAESLRGRQPQDLVDGVLDAIEVLVDPVELRRDRHLEARQRRGRAEPRRGPRRSDPGVREDLAGTGLAHHPMKGDGGARGGLRGELALHRRTDRIDRRDGLGGKQLRGHSDQGVVRGGGHGRERGVPLSAELFDRVVGADDGGPELVGDHHQVRLRWGGRRLVLVRLLRCDPLFCAHVPTLSSRRPSLRYSPEGIVPHPSDVTPDGGRRVPTLHRVVGRLAYRPCDCARKAALDGNICL</sequence>
<feature type="compositionally biased region" description="Gly residues" evidence="1">
    <location>
        <begin position="79"/>
        <end position="88"/>
    </location>
</feature>
<reference evidence="2 3" key="1">
    <citation type="journal article" date="2018" name="Biodegradation">
        <title>1,4-Dioxane degradation characteristics of Rhodococcus aetherivorans JCM 14343.</title>
        <authorList>
            <person name="Inoue D."/>
            <person name="Tsunoda T."/>
            <person name="Yamamoto N."/>
            <person name="Ike M."/>
            <person name="Sei K."/>
        </authorList>
    </citation>
    <scope>NUCLEOTIDE SEQUENCE [LARGE SCALE GENOMIC DNA]</scope>
    <source>
        <strain evidence="2 3">JCM 14343</strain>
    </source>
</reference>
<keyword evidence="3" id="KW-1185">Reference proteome</keyword>
<accession>A0ABQ0YUE9</accession>
<feature type="compositionally biased region" description="Basic and acidic residues" evidence="1">
    <location>
        <begin position="44"/>
        <end position="67"/>
    </location>
</feature>